<feature type="transmembrane region" description="Helical" evidence="6">
    <location>
        <begin position="346"/>
        <end position="365"/>
    </location>
</feature>
<dbReference type="Pfam" id="PF07690">
    <property type="entry name" value="MFS_1"/>
    <property type="match status" value="1"/>
</dbReference>
<sequence>MPFSAQANDTPRSSLTVGDAEEPSSALNLNLPSNVNTPGTTVDASLELEQEVLETEGRIEKYGGNDVRDPLPKATSKEDSKESPAVDPNLVSWDGPTDPSNPQNFEYGKKWSITLQCVLMSLCVAFGSSAPTPCISRIISEFKVSEEVSYLMLTLYLVGFVLGPPFWGPGSEMFGRRMVLTTTMSAFTLFHLGQALAPNMQTFLVSRFFCGFFGVAPFTICGGVIADVWPALGRGPATSLFSASTFMGPVLGPIVGGFIAESSASWRWAIWTMMIFAGVATAINIVLLPETYAPVLLLWKVKRLRKEDPEGNKDLYAEHEKLDFSIMGIIHQTVFRPFQMLVQEPILVLVTVYISLVYGVLYALFEAIPLIFETKHGFTVSQSGLVFIGVGIGTSLGSFVNAFLSRHYVTLVIKWRGFPPPEQRLFGSMIGGPCLVIGAFWLGWTGEYPGVSWAAPAVSTILIGFGISAVFIGFLSYLVDTYLMYAASAFAANTIARSLVAAAFPLFTVQMYERLGINWASTLIGLIALVLCPVPFLFYKYGARIRSGSKFAPCIDLKIAAELKREEQLNRKEDQV</sequence>
<feature type="transmembrane region" description="Helical" evidence="6">
    <location>
        <begin position="425"/>
        <end position="444"/>
    </location>
</feature>
<evidence type="ECO:0000256" key="3">
    <source>
        <dbReference type="ARBA" id="ARBA00022989"/>
    </source>
</evidence>
<feature type="domain" description="Major facilitator superfamily (MFS) profile" evidence="7">
    <location>
        <begin position="113"/>
        <end position="543"/>
    </location>
</feature>
<accession>A0A6A4I5D0</accession>
<evidence type="ECO:0000256" key="2">
    <source>
        <dbReference type="ARBA" id="ARBA00022692"/>
    </source>
</evidence>
<organism evidence="8 9">
    <name type="scientific">Gymnopus androsaceus JB14</name>
    <dbReference type="NCBI Taxonomy" id="1447944"/>
    <lineage>
        <taxon>Eukaryota</taxon>
        <taxon>Fungi</taxon>
        <taxon>Dikarya</taxon>
        <taxon>Basidiomycota</taxon>
        <taxon>Agaricomycotina</taxon>
        <taxon>Agaricomycetes</taxon>
        <taxon>Agaricomycetidae</taxon>
        <taxon>Agaricales</taxon>
        <taxon>Marasmiineae</taxon>
        <taxon>Omphalotaceae</taxon>
        <taxon>Gymnopus</taxon>
    </lineage>
</organism>
<feature type="region of interest" description="Disordered" evidence="5">
    <location>
        <begin position="56"/>
        <end position="101"/>
    </location>
</feature>
<dbReference type="PROSITE" id="PS50850">
    <property type="entry name" value="MFS"/>
    <property type="match status" value="1"/>
</dbReference>
<feature type="compositionally biased region" description="Polar residues" evidence="5">
    <location>
        <begin position="25"/>
        <end position="41"/>
    </location>
</feature>
<dbReference type="OrthoDB" id="9986881at2759"/>
<comment type="subcellular location">
    <subcellularLocation>
        <location evidence="1">Membrane</location>
        <topology evidence="1">Multi-pass membrane protein</topology>
    </subcellularLocation>
</comment>
<dbReference type="EMBL" id="ML769407">
    <property type="protein sequence ID" value="KAE9405766.1"/>
    <property type="molecule type" value="Genomic_DNA"/>
</dbReference>
<feature type="transmembrane region" description="Helical" evidence="6">
    <location>
        <begin position="482"/>
        <end position="507"/>
    </location>
</feature>
<evidence type="ECO:0000256" key="1">
    <source>
        <dbReference type="ARBA" id="ARBA00004141"/>
    </source>
</evidence>
<dbReference type="GO" id="GO:0005886">
    <property type="term" value="C:plasma membrane"/>
    <property type="evidence" value="ECO:0007669"/>
    <property type="project" value="TreeGrafter"/>
</dbReference>
<dbReference type="Gene3D" id="1.20.1250.20">
    <property type="entry name" value="MFS general substrate transporter like domains"/>
    <property type="match status" value="1"/>
</dbReference>
<reference evidence="8" key="1">
    <citation type="journal article" date="2019" name="Environ. Microbiol.">
        <title>Fungal ecological strategies reflected in gene transcription - a case study of two litter decomposers.</title>
        <authorList>
            <person name="Barbi F."/>
            <person name="Kohler A."/>
            <person name="Barry K."/>
            <person name="Baskaran P."/>
            <person name="Daum C."/>
            <person name="Fauchery L."/>
            <person name="Ihrmark K."/>
            <person name="Kuo A."/>
            <person name="LaButti K."/>
            <person name="Lipzen A."/>
            <person name="Morin E."/>
            <person name="Grigoriev I.V."/>
            <person name="Henrissat B."/>
            <person name="Lindahl B."/>
            <person name="Martin F."/>
        </authorList>
    </citation>
    <scope>NUCLEOTIDE SEQUENCE</scope>
    <source>
        <strain evidence="8">JB14</strain>
    </source>
</reference>
<evidence type="ECO:0000256" key="5">
    <source>
        <dbReference type="SAM" id="MobiDB-lite"/>
    </source>
</evidence>
<keyword evidence="2 6" id="KW-0812">Transmembrane</keyword>
<protein>
    <submittedName>
        <fullName evidence="8">MFS general substrate transporter</fullName>
    </submittedName>
</protein>
<evidence type="ECO:0000256" key="4">
    <source>
        <dbReference type="ARBA" id="ARBA00023136"/>
    </source>
</evidence>
<feature type="transmembrane region" description="Helical" evidence="6">
    <location>
        <begin position="240"/>
        <end position="260"/>
    </location>
</feature>
<evidence type="ECO:0000256" key="6">
    <source>
        <dbReference type="SAM" id="Phobius"/>
    </source>
</evidence>
<dbReference type="Proteomes" id="UP000799118">
    <property type="component" value="Unassembled WGS sequence"/>
</dbReference>
<proteinExistence type="predicted"/>
<evidence type="ECO:0000313" key="8">
    <source>
        <dbReference type="EMBL" id="KAE9405766.1"/>
    </source>
</evidence>
<dbReference type="SUPFAM" id="SSF103473">
    <property type="entry name" value="MFS general substrate transporter"/>
    <property type="match status" value="1"/>
</dbReference>
<dbReference type="FunFam" id="1.20.1250.20:FF:000011">
    <property type="entry name" value="MFS multidrug transporter, putative"/>
    <property type="match status" value="1"/>
</dbReference>
<gene>
    <name evidence="8" type="ORF">BT96DRAFT_317006</name>
</gene>
<keyword evidence="4 6" id="KW-0472">Membrane</keyword>
<dbReference type="AlphaFoldDB" id="A0A6A4I5D0"/>
<dbReference type="GO" id="GO:0022857">
    <property type="term" value="F:transmembrane transporter activity"/>
    <property type="evidence" value="ECO:0007669"/>
    <property type="project" value="InterPro"/>
</dbReference>
<keyword evidence="9" id="KW-1185">Reference proteome</keyword>
<dbReference type="InterPro" id="IPR011701">
    <property type="entry name" value="MFS"/>
</dbReference>
<dbReference type="InterPro" id="IPR036259">
    <property type="entry name" value="MFS_trans_sf"/>
</dbReference>
<feature type="transmembrane region" description="Helical" evidence="6">
    <location>
        <begin position="519"/>
        <end position="539"/>
    </location>
</feature>
<evidence type="ECO:0000313" key="9">
    <source>
        <dbReference type="Proteomes" id="UP000799118"/>
    </source>
</evidence>
<feature type="transmembrane region" description="Helical" evidence="6">
    <location>
        <begin position="266"/>
        <end position="299"/>
    </location>
</feature>
<dbReference type="CDD" id="cd17323">
    <property type="entry name" value="MFS_Tpo1_MDR_like"/>
    <property type="match status" value="1"/>
</dbReference>
<name>A0A6A4I5D0_9AGAR</name>
<keyword evidence="3 6" id="KW-1133">Transmembrane helix</keyword>
<feature type="transmembrane region" description="Helical" evidence="6">
    <location>
        <begin position="203"/>
        <end position="228"/>
    </location>
</feature>
<feature type="compositionally biased region" description="Polar residues" evidence="5">
    <location>
        <begin position="1"/>
        <end position="16"/>
    </location>
</feature>
<feature type="transmembrane region" description="Helical" evidence="6">
    <location>
        <begin position="385"/>
        <end position="404"/>
    </location>
</feature>
<dbReference type="InterPro" id="IPR020846">
    <property type="entry name" value="MFS_dom"/>
</dbReference>
<evidence type="ECO:0000259" key="7">
    <source>
        <dbReference type="PROSITE" id="PS50850"/>
    </source>
</evidence>
<dbReference type="PANTHER" id="PTHR23502">
    <property type="entry name" value="MAJOR FACILITATOR SUPERFAMILY"/>
    <property type="match status" value="1"/>
</dbReference>
<feature type="compositionally biased region" description="Basic and acidic residues" evidence="5">
    <location>
        <begin position="56"/>
        <end position="84"/>
    </location>
</feature>
<feature type="transmembrane region" description="Helical" evidence="6">
    <location>
        <begin position="148"/>
        <end position="167"/>
    </location>
</feature>
<feature type="region of interest" description="Disordered" evidence="5">
    <location>
        <begin position="1"/>
        <end position="41"/>
    </location>
</feature>
<dbReference type="PANTHER" id="PTHR23502:SF74">
    <property type="entry name" value="MAJOR FACILITATOR SUPERFAMILY (MFS) PROFILE DOMAIN-CONTAINING PROTEIN"/>
    <property type="match status" value="1"/>
</dbReference>
<feature type="transmembrane region" description="Helical" evidence="6">
    <location>
        <begin position="450"/>
        <end position="475"/>
    </location>
</feature>